<dbReference type="EMBL" id="SMSE01000003">
    <property type="protein sequence ID" value="TDG12529.1"/>
    <property type="molecule type" value="Genomic_DNA"/>
</dbReference>
<dbReference type="Proteomes" id="UP000295554">
    <property type="component" value="Unassembled WGS sequence"/>
</dbReference>
<dbReference type="AlphaFoldDB" id="A0A4R5LPW2"/>
<organism evidence="1 2">
    <name type="scientific">Seongchinamella unica</name>
    <dbReference type="NCBI Taxonomy" id="2547392"/>
    <lineage>
        <taxon>Bacteria</taxon>
        <taxon>Pseudomonadati</taxon>
        <taxon>Pseudomonadota</taxon>
        <taxon>Gammaproteobacteria</taxon>
        <taxon>Cellvibrionales</taxon>
        <taxon>Halieaceae</taxon>
        <taxon>Seongchinamella</taxon>
    </lineage>
</organism>
<comment type="caution">
    <text evidence="1">The sequence shown here is derived from an EMBL/GenBank/DDBJ whole genome shotgun (WGS) entry which is preliminary data.</text>
</comment>
<evidence type="ECO:0000313" key="1">
    <source>
        <dbReference type="EMBL" id="TDG12529.1"/>
    </source>
</evidence>
<evidence type="ECO:0000313" key="2">
    <source>
        <dbReference type="Proteomes" id="UP000295554"/>
    </source>
</evidence>
<accession>A0A4R5LPW2</accession>
<keyword evidence="2" id="KW-1185">Reference proteome</keyword>
<dbReference type="OrthoDB" id="5741731at2"/>
<dbReference type="RefSeq" id="WP_133213398.1">
    <property type="nucleotide sequence ID" value="NZ_SMSE01000003.1"/>
</dbReference>
<gene>
    <name evidence="1" type="ORF">E2F43_13100</name>
</gene>
<name>A0A4R5LPW2_9GAMM</name>
<reference evidence="1 2" key="1">
    <citation type="submission" date="2019-03" db="EMBL/GenBank/DDBJ databases">
        <title>Seongchinamella monodicae gen. nov., sp. nov., a novel member of the Gammaproteobacteria isolated from a tidal mudflat of beach.</title>
        <authorList>
            <person name="Yang H.G."/>
            <person name="Kang J.W."/>
            <person name="Lee S.D."/>
        </authorList>
    </citation>
    <scope>NUCLEOTIDE SEQUENCE [LARGE SCALE GENOMIC DNA]</scope>
    <source>
        <strain evidence="1 2">GH4-78</strain>
    </source>
</reference>
<sequence>MSDNKPKETETILMALDQISQTIDVMTSVVNRLRNYVQEHDVAVGEASAEGVADLQADRIIH</sequence>
<protein>
    <submittedName>
        <fullName evidence="1">Uncharacterized protein</fullName>
    </submittedName>
</protein>
<proteinExistence type="predicted"/>